<dbReference type="EMBL" id="CM017708">
    <property type="protein sequence ID" value="TYG56632.1"/>
    <property type="molecule type" value="Genomic_DNA"/>
</dbReference>
<dbReference type="AlphaFoldDB" id="A0A5D2BLQ1"/>
<name>A0A5D2BLQ1_GOSDA</name>
<evidence type="ECO:0000313" key="2">
    <source>
        <dbReference type="Proteomes" id="UP000323506"/>
    </source>
</evidence>
<reference evidence="1 2" key="1">
    <citation type="submission" date="2019-06" db="EMBL/GenBank/DDBJ databases">
        <title>WGS assembly of Gossypium darwinii.</title>
        <authorList>
            <person name="Chen Z.J."/>
            <person name="Sreedasyam A."/>
            <person name="Ando A."/>
            <person name="Song Q."/>
            <person name="De L."/>
            <person name="Hulse-Kemp A."/>
            <person name="Ding M."/>
            <person name="Ye W."/>
            <person name="Kirkbride R."/>
            <person name="Jenkins J."/>
            <person name="Plott C."/>
            <person name="Lovell J."/>
            <person name="Lin Y.-M."/>
            <person name="Vaughn R."/>
            <person name="Liu B."/>
            <person name="Li W."/>
            <person name="Simpson S."/>
            <person name="Scheffler B."/>
            <person name="Saski C."/>
            <person name="Grover C."/>
            <person name="Hu G."/>
            <person name="Conover J."/>
            <person name="Carlson J."/>
            <person name="Shu S."/>
            <person name="Boston L."/>
            <person name="Williams M."/>
            <person name="Peterson D."/>
            <person name="Mcgee K."/>
            <person name="Jones D."/>
            <person name="Wendel J."/>
            <person name="Stelly D."/>
            <person name="Grimwood J."/>
            <person name="Schmutz J."/>
        </authorList>
    </citation>
    <scope>NUCLEOTIDE SEQUENCE [LARGE SCALE GENOMIC DNA]</scope>
    <source>
        <strain evidence="1">1808015.09</strain>
    </source>
</reference>
<sequence length="50" mass="5487">MTSLEEFLATSTKTDFARESSKAASKLSLKMEPTGGHQLMDSCLVITHKE</sequence>
<dbReference type="Proteomes" id="UP000323506">
    <property type="component" value="Chromosome D08"/>
</dbReference>
<keyword evidence="2" id="KW-1185">Reference proteome</keyword>
<accession>A0A5D2BLQ1</accession>
<proteinExistence type="predicted"/>
<gene>
    <name evidence="1" type="ORF">ES288_D08G079200v1</name>
</gene>
<evidence type="ECO:0000313" key="1">
    <source>
        <dbReference type="EMBL" id="TYG56632.1"/>
    </source>
</evidence>
<organism evidence="1 2">
    <name type="scientific">Gossypium darwinii</name>
    <name type="common">Darwin's cotton</name>
    <name type="synonym">Gossypium barbadense var. darwinii</name>
    <dbReference type="NCBI Taxonomy" id="34276"/>
    <lineage>
        <taxon>Eukaryota</taxon>
        <taxon>Viridiplantae</taxon>
        <taxon>Streptophyta</taxon>
        <taxon>Embryophyta</taxon>
        <taxon>Tracheophyta</taxon>
        <taxon>Spermatophyta</taxon>
        <taxon>Magnoliopsida</taxon>
        <taxon>eudicotyledons</taxon>
        <taxon>Gunneridae</taxon>
        <taxon>Pentapetalae</taxon>
        <taxon>rosids</taxon>
        <taxon>malvids</taxon>
        <taxon>Malvales</taxon>
        <taxon>Malvaceae</taxon>
        <taxon>Malvoideae</taxon>
        <taxon>Gossypium</taxon>
    </lineage>
</organism>
<protein>
    <submittedName>
        <fullName evidence="1">Uncharacterized protein</fullName>
    </submittedName>
</protein>